<dbReference type="UniPathway" id="UPA00219"/>
<dbReference type="Gene3D" id="1.10.3810.10">
    <property type="entry name" value="Biosynthetic peptidoglycan transglycosylase-like"/>
    <property type="match status" value="1"/>
</dbReference>
<protein>
    <recommendedName>
        <fullName evidence="11">Biosynthetic peptidoglycan transglycosylase</fullName>
        <ecNumber evidence="11">2.4.99.28</ecNumber>
    </recommendedName>
    <alternativeName>
        <fullName evidence="11">Glycan polymerase</fullName>
    </alternativeName>
    <alternativeName>
        <fullName evidence="11">Peptidoglycan glycosyltransferase MtgA</fullName>
        <shortName evidence="11">PGT</shortName>
    </alternativeName>
</protein>
<comment type="catalytic activity">
    <reaction evidence="11">
        <text>[GlcNAc-(1-&gt;4)-Mur2Ac(oyl-L-Ala-gamma-D-Glu-L-Lys-D-Ala-D-Ala)](n)-di-trans,octa-cis-undecaprenyl diphosphate + beta-D-GlcNAc-(1-&gt;4)-Mur2Ac(oyl-L-Ala-gamma-D-Glu-L-Lys-D-Ala-D-Ala)-di-trans,octa-cis-undecaprenyl diphosphate = [GlcNAc-(1-&gt;4)-Mur2Ac(oyl-L-Ala-gamma-D-Glu-L-Lys-D-Ala-D-Ala)](n+1)-di-trans,octa-cis-undecaprenyl diphosphate + di-trans,octa-cis-undecaprenyl diphosphate + H(+)</text>
        <dbReference type="Rhea" id="RHEA:23708"/>
        <dbReference type="Rhea" id="RHEA-COMP:9602"/>
        <dbReference type="Rhea" id="RHEA-COMP:9603"/>
        <dbReference type="ChEBI" id="CHEBI:15378"/>
        <dbReference type="ChEBI" id="CHEBI:58405"/>
        <dbReference type="ChEBI" id="CHEBI:60033"/>
        <dbReference type="ChEBI" id="CHEBI:78435"/>
        <dbReference type="EC" id="2.4.99.28"/>
    </reaction>
</comment>
<dbReference type="PANTHER" id="PTHR30400">
    <property type="entry name" value="MONOFUNCTIONAL BIOSYNTHETIC PEPTIDOGLYCAN TRANSGLYCOSYLASE"/>
    <property type="match status" value="1"/>
</dbReference>
<keyword evidence="9 11" id="KW-0472">Membrane</keyword>
<keyword evidence="6 11" id="KW-0133">Cell shape</keyword>
<dbReference type="OrthoDB" id="9766909at2"/>
<dbReference type="InterPro" id="IPR036950">
    <property type="entry name" value="PBP_transglycosylase"/>
</dbReference>
<comment type="pathway">
    <text evidence="11">Cell wall biogenesis; peptidoglycan biosynthesis.</text>
</comment>
<dbReference type="Pfam" id="PF00912">
    <property type="entry name" value="Transgly"/>
    <property type="match status" value="1"/>
</dbReference>
<dbReference type="HAMAP" id="MF_00766">
    <property type="entry name" value="PGT_MtgA"/>
    <property type="match status" value="1"/>
</dbReference>
<dbReference type="GO" id="GO:0009274">
    <property type="term" value="C:peptidoglycan-based cell wall"/>
    <property type="evidence" value="ECO:0007669"/>
    <property type="project" value="InterPro"/>
</dbReference>
<keyword evidence="4 11" id="KW-0808">Transferase</keyword>
<dbReference type="NCBIfam" id="TIGR02070">
    <property type="entry name" value="mono_pep_trsgly"/>
    <property type="match status" value="1"/>
</dbReference>
<dbReference type="InterPro" id="IPR001264">
    <property type="entry name" value="Glyco_trans_51"/>
</dbReference>
<dbReference type="RefSeq" id="WP_038067793.1">
    <property type="nucleotide sequence ID" value="NZ_FOVB01000004.1"/>
</dbReference>
<dbReference type="SUPFAM" id="SSF53955">
    <property type="entry name" value="Lysozyme-like"/>
    <property type="match status" value="1"/>
</dbReference>
<keyword evidence="7 11" id="KW-0573">Peptidoglycan synthesis</keyword>
<dbReference type="GO" id="GO:0008955">
    <property type="term" value="F:peptidoglycan glycosyltransferase activity"/>
    <property type="evidence" value="ECO:0007669"/>
    <property type="project" value="UniProtKB-UniRule"/>
</dbReference>
<dbReference type="STRING" id="1185766.SAMN05216224_104279"/>
<dbReference type="GO" id="GO:0008360">
    <property type="term" value="P:regulation of cell shape"/>
    <property type="evidence" value="ECO:0007669"/>
    <property type="project" value="UniProtKB-KW"/>
</dbReference>
<feature type="domain" description="Glycosyl transferase family 51" evidence="12">
    <location>
        <begin position="73"/>
        <end position="231"/>
    </location>
</feature>
<gene>
    <name evidence="11" type="primary">mtgA</name>
    <name evidence="13" type="ORF">DL1_07950</name>
</gene>
<evidence type="ECO:0000259" key="12">
    <source>
        <dbReference type="Pfam" id="PF00912"/>
    </source>
</evidence>
<dbReference type="GO" id="GO:0016763">
    <property type="term" value="F:pentosyltransferase activity"/>
    <property type="evidence" value="ECO:0007669"/>
    <property type="project" value="InterPro"/>
</dbReference>
<dbReference type="EC" id="2.4.99.28" evidence="11"/>
<evidence type="ECO:0000256" key="11">
    <source>
        <dbReference type="HAMAP-Rule" id="MF_00766"/>
    </source>
</evidence>
<keyword evidence="5 11" id="KW-0812">Transmembrane</keyword>
<keyword evidence="2 11" id="KW-0997">Cell inner membrane</keyword>
<keyword evidence="10 11" id="KW-0961">Cell wall biogenesis/degradation</keyword>
<keyword evidence="14" id="KW-1185">Reference proteome</keyword>
<evidence type="ECO:0000256" key="8">
    <source>
        <dbReference type="ARBA" id="ARBA00022989"/>
    </source>
</evidence>
<dbReference type="GO" id="GO:0009252">
    <property type="term" value="P:peptidoglycan biosynthetic process"/>
    <property type="evidence" value="ECO:0007669"/>
    <property type="project" value="UniProtKB-UniRule"/>
</dbReference>
<keyword evidence="8 11" id="KW-1133">Transmembrane helix</keyword>
<dbReference type="InterPro" id="IPR023346">
    <property type="entry name" value="Lysozyme-like_dom_sf"/>
</dbReference>
<evidence type="ECO:0000256" key="2">
    <source>
        <dbReference type="ARBA" id="ARBA00022519"/>
    </source>
</evidence>
<dbReference type="PANTHER" id="PTHR30400:SF0">
    <property type="entry name" value="BIOSYNTHETIC PEPTIDOGLYCAN TRANSGLYCOSYLASE"/>
    <property type="match status" value="1"/>
</dbReference>
<feature type="transmembrane region" description="Helical" evidence="11">
    <location>
        <begin position="33"/>
        <end position="55"/>
    </location>
</feature>
<dbReference type="eggNOG" id="COG0744">
    <property type="taxonomic scope" value="Bacteria"/>
</dbReference>
<evidence type="ECO:0000256" key="7">
    <source>
        <dbReference type="ARBA" id="ARBA00022984"/>
    </source>
</evidence>
<dbReference type="GO" id="GO:0071555">
    <property type="term" value="P:cell wall organization"/>
    <property type="evidence" value="ECO:0007669"/>
    <property type="project" value="UniProtKB-KW"/>
</dbReference>
<organism evidence="13 14">
    <name type="scientific">Thioclava dalianensis</name>
    <dbReference type="NCBI Taxonomy" id="1185766"/>
    <lineage>
        <taxon>Bacteria</taxon>
        <taxon>Pseudomonadati</taxon>
        <taxon>Pseudomonadota</taxon>
        <taxon>Alphaproteobacteria</taxon>
        <taxon>Rhodobacterales</taxon>
        <taxon>Paracoccaceae</taxon>
        <taxon>Thioclava</taxon>
    </lineage>
</organism>
<dbReference type="EMBL" id="JHEH01000021">
    <property type="protein sequence ID" value="KEP68899.1"/>
    <property type="molecule type" value="Genomic_DNA"/>
</dbReference>
<comment type="subcellular location">
    <subcellularLocation>
        <location evidence="11">Cell inner membrane</location>
        <topology evidence="11">Single-pass membrane protein</topology>
    </subcellularLocation>
</comment>
<evidence type="ECO:0000256" key="6">
    <source>
        <dbReference type="ARBA" id="ARBA00022960"/>
    </source>
</evidence>
<comment type="similarity">
    <text evidence="11">Belongs to the glycosyltransferase 51 family.</text>
</comment>
<keyword evidence="1 11" id="KW-1003">Cell membrane</keyword>
<dbReference type="Proteomes" id="UP000027725">
    <property type="component" value="Unassembled WGS sequence"/>
</dbReference>
<comment type="function">
    <text evidence="11">Peptidoglycan polymerase that catalyzes glycan chain elongation from lipid-linked precursors.</text>
</comment>
<proteinExistence type="inferred from homology"/>
<evidence type="ECO:0000256" key="1">
    <source>
        <dbReference type="ARBA" id="ARBA00022475"/>
    </source>
</evidence>
<accession>A0A074TB34</accession>
<reference evidence="13 14" key="1">
    <citation type="submission" date="2014-03" db="EMBL/GenBank/DDBJ databases">
        <title>The draft genome sequence of Thioclava dalianensis DLFJ1-1.</title>
        <authorList>
            <person name="Lai Q."/>
            <person name="Shao Z."/>
        </authorList>
    </citation>
    <scope>NUCLEOTIDE SEQUENCE [LARGE SCALE GENOMIC DNA]</scope>
    <source>
        <strain evidence="13 14">DLFJ1-1</strain>
    </source>
</reference>
<evidence type="ECO:0000256" key="4">
    <source>
        <dbReference type="ARBA" id="ARBA00022679"/>
    </source>
</evidence>
<evidence type="ECO:0000256" key="5">
    <source>
        <dbReference type="ARBA" id="ARBA00022692"/>
    </source>
</evidence>
<sequence length="246" mass="27462">MAKKNTRRKPRQGQTRPGLKTRLKAPLRLCAKWLGRAALAVVGIYVALIVLFAFVNPPTDYYMWSERHRLGAIDQKWVPMKDIAPVMARSVVAAEDANFCNHWGFDMHAIREAIDDGSKRGASTITQQVVKNVFLWQGRSWVRKAIEAALTPVVEAIWSKRRILEVYLNMAEFDNGAFGVDAAAHRYFRTTPDKLTARQAALIAAVLPDPKGRSASKPSNFVSRRANAIIDGAATIDNDGRARCFQ</sequence>
<evidence type="ECO:0000256" key="10">
    <source>
        <dbReference type="ARBA" id="ARBA00023316"/>
    </source>
</evidence>
<dbReference type="InterPro" id="IPR011812">
    <property type="entry name" value="Pep_trsgly"/>
</dbReference>
<name>A0A074TB34_9RHOB</name>
<dbReference type="GO" id="GO:0005886">
    <property type="term" value="C:plasma membrane"/>
    <property type="evidence" value="ECO:0007669"/>
    <property type="project" value="UniProtKB-SubCell"/>
</dbReference>
<evidence type="ECO:0000313" key="13">
    <source>
        <dbReference type="EMBL" id="KEP68899.1"/>
    </source>
</evidence>
<keyword evidence="3 11" id="KW-0328">Glycosyltransferase</keyword>
<dbReference type="AlphaFoldDB" id="A0A074TB34"/>
<evidence type="ECO:0000256" key="3">
    <source>
        <dbReference type="ARBA" id="ARBA00022676"/>
    </source>
</evidence>
<evidence type="ECO:0000256" key="9">
    <source>
        <dbReference type="ARBA" id="ARBA00023136"/>
    </source>
</evidence>
<comment type="caution">
    <text evidence="13">The sequence shown here is derived from an EMBL/GenBank/DDBJ whole genome shotgun (WGS) entry which is preliminary data.</text>
</comment>
<evidence type="ECO:0000313" key="14">
    <source>
        <dbReference type="Proteomes" id="UP000027725"/>
    </source>
</evidence>